<dbReference type="Proteomes" id="UP000335415">
    <property type="component" value="Unassembled WGS sequence"/>
</dbReference>
<dbReference type="InterPro" id="IPR014321">
    <property type="entry name" value="Phageshock_PspD"/>
</dbReference>
<dbReference type="AlphaFoldDB" id="A0A5J5G695"/>
<feature type="transmembrane region" description="Helical" evidence="1">
    <location>
        <begin position="20"/>
        <end position="40"/>
    </location>
</feature>
<evidence type="ECO:0000313" key="2">
    <source>
        <dbReference type="EMBL" id="KAA9001996.1"/>
    </source>
</evidence>
<evidence type="ECO:0000313" key="3">
    <source>
        <dbReference type="Proteomes" id="UP000335415"/>
    </source>
</evidence>
<proteinExistence type="predicted"/>
<keyword evidence="1" id="KW-1133">Transmembrane helix</keyword>
<gene>
    <name evidence="2" type="ORF">FJU30_06875</name>
</gene>
<dbReference type="EMBL" id="VYKJ01000002">
    <property type="protein sequence ID" value="KAA9001996.1"/>
    <property type="molecule type" value="Genomic_DNA"/>
</dbReference>
<dbReference type="RefSeq" id="WP_150434233.1">
    <property type="nucleotide sequence ID" value="NZ_VYKJ01000002.1"/>
</dbReference>
<reference evidence="2 3" key="1">
    <citation type="submission" date="2019-09" db="EMBL/GenBank/DDBJ databases">
        <authorList>
            <person name="Li Y."/>
        </authorList>
    </citation>
    <scope>NUCLEOTIDE SEQUENCE [LARGE SCALE GENOMIC DNA]</scope>
    <source>
        <strain evidence="2 3">L3-3HA</strain>
    </source>
</reference>
<dbReference type="OrthoDB" id="6505252at2"/>
<comment type="caution">
    <text evidence="2">The sequence shown here is derived from an EMBL/GenBank/DDBJ whole genome shotgun (WGS) entry which is preliminary data.</text>
</comment>
<accession>A0A5J5G695</accession>
<keyword evidence="1" id="KW-0472">Membrane</keyword>
<keyword evidence="3" id="KW-1185">Reference proteome</keyword>
<sequence length="78" mass="8827">MHDKSMTQGTRSRKIAQRVLNVALLVLMYYGPAGITRWLLQTVTRKPLRLLLTLMLQPLLSRGMTRLSRKLAPRGPAA</sequence>
<protein>
    <submittedName>
        <fullName evidence="2">Phage shock protein D</fullName>
    </submittedName>
</protein>
<dbReference type="Pfam" id="PF09584">
    <property type="entry name" value="Phageshock_PspD"/>
    <property type="match status" value="1"/>
</dbReference>
<organism evidence="2 3">
    <name type="scientific">Affinibrenneria salicis</name>
    <dbReference type="NCBI Taxonomy" id="2590031"/>
    <lineage>
        <taxon>Bacteria</taxon>
        <taxon>Pseudomonadati</taxon>
        <taxon>Pseudomonadota</taxon>
        <taxon>Gammaproteobacteria</taxon>
        <taxon>Enterobacterales</taxon>
        <taxon>Pectobacteriaceae</taxon>
        <taxon>Affinibrenneria</taxon>
    </lineage>
</organism>
<name>A0A5J5G695_9GAMM</name>
<evidence type="ECO:0000256" key="1">
    <source>
        <dbReference type="SAM" id="Phobius"/>
    </source>
</evidence>
<keyword evidence="1" id="KW-0812">Transmembrane</keyword>